<reference evidence="3" key="1">
    <citation type="journal article" date="2019" name="Int. J. Syst. Evol. Microbiol.">
        <title>The Global Catalogue of Microorganisms (GCM) 10K type strain sequencing project: providing services to taxonomists for standard genome sequencing and annotation.</title>
        <authorList>
            <consortium name="The Broad Institute Genomics Platform"/>
            <consortium name="The Broad Institute Genome Sequencing Center for Infectious Disease"/>
            <person name="Wu L."/>
            <person name="Ma J."/>
        </authorList>
    </citation>
    <scope>NUCLEOTIDE SEQUENCE [LARGE SCALE GENOMIC DNA]</scope>
    <source>
        <strain evidence="3">JCM 14924</strain>
    </source>
</reference>
<proteinExistence type="predicted"/>
<feature type="compositionally biased region" description="Low complexity" evidence="1">
    <location>
        <begin position="31"/>
        <end position="43"/>
    </location>
</feature>
<gene>
    <name evidence="2" type="ORF">GCM10009787_03600</name>
</gene>
<evidence type="ECO:0000313" key="3">
    <source>
        <dbReference type="Proteomes" id="UP001501391"/>
    </source>
</evidence>
<accession>A0ABN3B9L7</accession>
<name>A0ABN3B9L7_9ACTN</name>
<protein>
    <recommendedName>
        <fullName evidence="4">CsbD family protein</fullName>
    </recommendedName>
</protein>
<keyword evidence="3" id="KW-1185">Reference proteome</keyword>
<feature type="compositionally biased region" description="Basic and acidic residues" evidence="1">
    <location>
        <begin position="60"/>
        <end position="70"/>
    </location>
</feature>
<evidence type="ECO:0000256" key="1">
    <source>
        <dbReference type="SAM" id="MobiDB-lite"/>
    </source>
</evidence>
<evidence type="ECO:0000313" key="2">
    <source>
        <dbReference type="EMBL" id="GAA2191230.1"/>
    </source>
</evidence>
<feature type="compositionally biased region" description="Basic and acidic residues" evidence="1">
    <location>
        <begin position="44"/>
        <end position="53"/>
    </location>
</feature>
<evidence type="ECO:0008006" key="4">
    <source>
        <dbReference type="Google" id="ProtNLM"/>
    </source>
</evidence>
<dbReference type="Proteomes" id="UP001501391">
    <property type="component" value="Unassembled WGS sequence"/>
</dbReference>
<sequence>MGMKDQFQDKSRQAKEQAKEKVGQAREKAGQRGQQGRPGQQPAERGRPNYRDIEDTEQEMGDRVNRDYEA</sequence>
<organism evidence="2 3">
    <name type="scientific">Streptomyces bangladeshensis</name>
    <dbReference type="NCBI Taxonomy" id="295352"/>
    <lineage>
        <taxon>Bacteria</taxon>
        <taxon>Bacillati</taxon>
        <taxon>Actinomycetota</taxon>
        <taxon>Actinomycetes</taxon>
        <taxon>Kitasatosporales</taxon>
        <taxon>Streptomycetaceae</taxon>
        <taxon>Streptomyces</taxon>
    </lineage>
</organism>
<dbReference type="RefSeq" id="WP_086699438.1">
    <property type="nucleotide sequence ID" value="NZ_BAAAOQ010000001.1"/>
</dbReference>
<dbReference type="EMBL" id="BAAAOQ010000001">
    <property type="protein sequence ID" value="GAA2191230.1"/>
    <property type="molecule type" value="Genomic_DNA"/>
</dbReference>
<comment type="caution">
    <text evidence="2">The sequence shown here is derived from an EMBL/GenBank/DDBJ whole genome shotgun (WGS) entry which is preliminary data.</text>
</comment>
<feature type="compositionally biased region" description="Basic and acidic residues" evidence="1">
    <location>
        <begin position="1"/>
        <end position="30"/>
    </location>
</feature>
<feature type="region of interest" description="Disordered" evidence="1">
    <location>
        <begin position="1"/>
        <end position="70"/>
    </location>
</feature>